<dbReference type="EMBL" id="CP003051">
    <property type="protein sequence ID" value="AGA89664.1"/>
    <property type="molecule type" value="Genomic_DNA"/>
</dbReference>
<feature type="transmembrane region" description="Helical" evidence="5">
    <location>
        <begin position="12"/>
        <end position="30"/>
    </location>
</feature>
<reference evidence="6 7" key="1">
    <citation type="submission" date="2011-09" db="EMBL/GenBank/DDBJ databases">
        <title>Complete sequence of chromosome of Thioflavicoccus mobilis 8321.</title>
        <authorList>
            <consortium name="US DOE Joint Genome Institute"/>
            <person name="Lucas S."/>
            <person name="Han J."/>
            <person name="Lapidus A."/>
            <person name="Cheng J.-F."/>
            <person name="Goodwin L."/>
            <person name="Pitluck S."/>
            <person name="Peters L."/>
            <person name="Ovchinnikova G."/>
            <person name="Lu M."/>
            <person name="Detter J.C."/>
            <person name="Han C."/>
            <person name="Tapia R."/>
            <person name="Land M."/>
            <person name="Hauser L."/>
            <person name="Kyrpides N."/>
            <person name="Ivanova N."/>
            <person name="Pagani I."/>
            <person name="Vogl K."/>
            <person name="Liu Z."/>
            <person name="Imhoff J."/>
            <person name="Thiel V."/>
            <person name="Frigaard N.-U."/>
            <person name="Bryant D."/>
            <person name="Woyke T."/>
        </authorList>
    </citation>
    <scope>NUCLEOTIDE SEQUENCE [LARGE SCALE GENOMIC DNA]</scope>
    <source>
        <strain evidence="6 7">8321</strain>
    </source>
</reference>
<name>L0GWI5_9GAMM</name>
<keyword evidence="6" id="KW-0378">Hydrolase</keyword>
<accession>L0GWI5</accession>
<evidence type="ECO:0000256" key="3">
    <source>
        <dbReference type="ARBA" id="ARBA00022989"/>
    </source>
</evidence>
<organism evidence="6 7">
    <name type="scientific">Thioflavicoccus mobilis 8321</name>
    <dbReference type="NCBI Taxonomy" id="765912"/>
    <lineage>
        <taxon>Bacteria</taxon>
        <taxon>Pseudomonadati</taxon>
        <taxon>Pseudomonadota</taxon>
        <taxon>Gammaproteobacteria</taxon>
        <taxon>Chromatiales</taxon>
        <taxon>Chromatiaceae</taxon>
        <taxon>Thioflavicoccus</taxon>
    </lineage>
</organism>
<keyword evidence="3 5" id="KW-1133">Transmembrane helix</keyword>
<dbReference type="PATRIC" id="fig|765912.4.peg.812"/>
<feature type="transmembrane region" description="Helical" evidence="5">
    <location>
        <begin position="160"/>
        <end position="183"/>
    </location>
</feature>
<dbReference type="InterPro" id="IPR007300">
    <property type="entry name" value="CidB/LrgB"/>
</dbReference>
<dbReference type="eggNOG" id="COG1346">
    <property type="taxonomic scope" value="Bacteria"/>
</dbReference>
<keyword evidence="4 5" id="KW-0472">Membrane</keyword>
<sequence>MMDGLSDIWVYLARDPLFGLTLTVLAYLAADRVYRRLGMHPLANPVLWSVIALALVLHVTGISYERYFEGAQFIHVLLGPATVALAVPLYKALGTLRQSWRGIAMALPASVVVASLGAVGLALALGADETTVASLAPKAVTTPIAMGIAEQIGGLPSLTAVLVILTGILGGVLGPPLLSLLGVRDPRARGIALGAAAHGIGTARAFNESPESGAHASLAMGLAGVLTALLLPVAWPLVQALF</sequence>
<dbReference type="STRING" id="765912.Thimo_0828"/>
<gene>
    <name evidence="6" type="ORF">Thimo_0828</name>
</gene>
<evidence type="ECO:0000256" key="1">
    <source>
        <dbReference type="ARBA" id="ARBA00004141"/>
    </source>
</evidence>
<feature type="transmembrane region" description="Helical" evidence="5">
    <location>
        <begin position="102"/>
        <end position="125"/>
    </location>
</feature>
<dbReference type="PANTHER" id="PTHR30249:SF0">
    <property type="entry name" value="PLASTIDAL GLYCOLATE_GLYCERATE TRANSLOCATOR 1, CHLOROPLASTIC"/>
    <property type="match status" value="1"/>
</dbReference>
<dbReference type="PANTHER" id="PTHR30249">
    <property type="entry name" value="PUTATIVE SEROTONIN TRANSPORTER"/>
    <property type="match status" value="1"/>
</dbReference>
<dbReference type="Proteomes" id="UP000010816">
    <property type="component" value="Chromosome"/>
</dbReference>
<evidence type="ECO:0000256" key="5">
    <source>
        <dbReference type="SAM" id="Phobius"/>
    </source>
</evidence>
<dbReference type="GO" id="GO:0016020">
    <property type="term" value="C:membrane"/>
    <property type="evidence" value="ECO:0007669"/>
    <property type="project" value="UniProtKB-SubCell"/>
</dbReference>
<evidence type="ECO:0000256" key="4">
    <source>
        <dbReference type="ARBA" id="ARBA00023136"/>
    </source>
</evidence>
<keyword evidence="2 5" id="KW-0812">Transmembrane</keyword>
<dbReference type="OrthoDB" id="9811701at2"/>
<keyword evidence="7" id="KW-1185">Reference proteome</keyword>
<evidence type="ECO:0000256" key="2">
    <source>
        <dbReference type="ARBA" id="ARBA00022692"/>
    </source>
</evidence>
<evidence type="ECO:0000313" key="7">
    <source>
        <dbReference type="Proteomes" id="UP000010816"/>
    </source>
</evidence>
<dbReference type="GO" id="GO:0016787">
    <property type="term" value="F:hydrolase activity"/>
    <property type="evidence" value="ECO:0007669"/>
    <property type="project" value="UniProtKB-KW"/>
</dbReference>
<proteinExistence type="predicted"/>
<comment type="subcellular location">
    <subcellularLocation>
        <location evidence="1">Membrane</location>
        <topology evidence="1">Multi-pass membrane protein</topology>
    </subcellularLocation>
</comment>
<dbReference type="Pfam" id="PF04172">
    <property type="entry name" value="LrgB"/>
    <property type="match status" value="1"/>
</dbReference>
<dbReference type="AlphaFoldDB" id="L0GWI5"/>
<feature type="transmembrane region" description="Helical" evidence="5">
    <location>
        <begin position="70"/>
        <end position="90"/>
    </location>
</feature>
<dbReference type="HOGENOM" id="CLU_082099_0_1_6"/>
<dbReference type="RefSeq" id="WP_015279810.1">
    <property type="nucleotide sequence ID" value="NC_019940.1"/>
</dbReference>
<protein>
    <submittedName>
        <fullName evidence="6">Putative effector of murein hydrolase</fullName>
    </submittedName>
</protein>
<feature type="transmembrane region" description="Helical" evidence="5">
    <location>
        <begin position="42"/>
        <end position="64"/>
    </location>
</feature>
<evidence type="ECO:0000313" key="6">
    <source>
        <dbReference type="EMBL" id="AGA89664.1"/>
    </source>
</evidence>
<feature type="transmembrane region" description="Helical" evidence="5">
    <location>
        <begin position="218"/>
        <end position="238"/>
    </location>
</feature>
<dbReference type="KEGG" id="tmb:Thimo_0828"/>